<feature type="coiled-coil region" evidence="13">
    <location>
        <begin position="556"/>
        <end position="590"/>
    </location>
</feature>
<dbReference type="SMART" id="SM00091">
    <property type="entry name" value="PAS"/>
    <property type="match status" value="4"/>
</dbReference>
<evidence type="ECO:0000256" key="11">
    <source>
        <dbReference type="ARBA" id="ARBA00023306"/>
    </source>
</evidence>
<dbReference type="SUPFAM" id="SSF52172">
    <property type="entry name" value="CheY-like"/>
    <property type="match status" value="1"/>
</dbReference>
<dbReference type="PROSITE" id="PS50112">
    <property type="entry name" value="PAS"/>
    <property type="match status" value="3"/>
</dbReference>
<evidence type="ECO:0000256" key="2">
    <source>
        <dbReference type="ARBA" id="ARBA00004370"/>
    </source>
</evidence>
<keyword evidence="21" id="KW-1185">Reference proteome</keyword>
<dbReference type="Proteomes" id="UP000617628">
    <property type="component" value="Unassembled WGS sequence"/>
</dbReference>
<dbReference type="NCBIfam" id="TIGR00229">
    <property type="entry name" value="sensory_box"/>
    <property type="match status" value="4"/>
</dbReference>
<evidence type="ECO:0000256" key="14">
    <source>
        <dbReference type="SAM" id="MobiDB-lite"/>
    </source>
</evidence>
<evidence type="ECO:0000256" key="13">
    <source>
        <dbReference type="SAM" id="Coils"/>
    </source>
</evidence>
<dbReference type="Pfam" id="PF00512">
    <property type="entry name" value="HisKA"/>
    <property type="match status" value="1"/>
</dbReference>
<feature type="domain" description="Histidine kinase" evidence="16">
    <location>
        <begin position="1110"/>
        <end position="1333"/>
    </location>
</feature>
<keyword evidence="9" id="KW-0902">Two-component regulatory system</keyword>
<dbReference type="Gene3D" id="3.40.190.10">
    <property type="entry name" value="Periplasmic binding protein-like II"/>
    <property type="match status" value="4"/>
</dbReference>
<dbReference type="GO" id="GO:0005886">
    <property type="term" value="C:plasma membrane"/>
    <property type="evidence" value="ECO:0007669"/>
    <property type="project" value="TreeGrafter"/>
</dbReference>
<feature type="domain" description="PAS" evidence="18">
    <location>
        <begin position="738"/>
        <end position="788"/>
    </location>
</feature>
<dbReference type="SUPFAM" id="SSF55874">
    <property type="entry name" value="ATPase domain of HSP90 chaperone/DNA topoisomerase II/histidine kinase"/>
    <property type="match status" value="1"/>
</dbReference>
<dbReference type="PROSITE" id="PS50113">
    <property type="entry name" value="PAC"/>
    <property type="match status" value="4"/>
</dbReference>
<dbReference type="Pfam" id="PF00497">
    <property type="entry name" value="SBP_bac_3"/>
    <property type="match status" value="1"/>
</dbReference>
<dbReference type="InterPro" id="IPR001638">
    <property type="entry name" value="Solute-binding_3/MltF_N"/>
</dbReference>
<dbReference type="GO" id="GO:0005524">
    <property type="term" value="F:ATP binding"/>
    <property type="evidence" value="ECO:0007669"/>
    <property type="project" value="UniProtKB-KW"/>
</dbReference>
<evidence type="ECO:0000256" key="4">
    <source>
        <dbReference type="ARBA" id="ARBA00022553"/>
    </source>
</evidence>
<evidence type="ECO:0000313" key="21">
    <source>
        <dbReference type="Proteomes" id="UP000617628"/>
    </source>
</evidence>
<accession>A0A934VLM3</accession>
<keyword evidence="8" id="KW-0067">ATP-binding</keyword>
<dbReference type="InterPro" id="IPR005467">
    <property type="entry name" value="His_kinase_dom"/>
</dbReference>
<dbReference type="CDD" id="cd00082">
    <property type="entry name" value="HisKA"/>
    <property type="match status" value="1"/>
</dbReference>
<feature type="region of interest" description="Disordered" evidence="14">
    <location>
        <begin position="263"/>
        <end position="284"/>
    </location>
</feature>
<feature type="domain" description="PAS" evidence="18">
    <location>
        <begin position="580"/>
        <end position="656"/>
    </location>
</feature>
<keyword evidence="11" id="KW-0131">Cell cycle</keyword>
<evidence type="ECO:0000259" key="16">
    <source>
        <dbReference type="PROSITE" id="PS50109"/>
    </source>
</evidence>
<dbReference type="SUPFAM" id="SSF55785">
    <property type="entry name" value="PYP-like sensor domain (PAS domain)"/>
    <property type="match status" value="4"/>
</dbReference>
<comment type="subcellular location">
    <subcellularLocation>
        <location evidence="2">Membrane</location>
    </subcellularLocation>
</comment>
<dbReference type="PRINTS" id="PR00344">
    <property type="entry name" value="BCTRLSENSOR"/>
</dbReference>
<feature type="modified residue" description="4-aspartylphosphate" evidence="12">
    <location>
        <position position="1408"/>
    </location>
</feature>
<dbReference type="Gene3D" id="3.30.450.20">
    <property type="entry name" value="PAS domain"/>
    <property type="match status" value="4"/>
</dbReference>
<evidence type="ECO:0000259" key="18">
    <source>
        <dbReference type="PROSITE" id="PS50112"/>
    </source>
</evidence>
<feature type="domain" description="PAC" evidence="19">
    <location>
        <begin position="791"/>
        <end position="843"/>
    </location>
</feature>
<name>A0A934VLM3_9BACT</name>
<evidence type="ECO:0000256" key="8">
    <source>
        <dbReference type="ARBA" id="ARBA00022840"/>
    </source>
</evidence>
<dbReference type="InterPro" id="IPR011006">
    <property type="entry name" value="CheY-like_superfamily"/>
</dbReference>
<dbReference type="PROSITE" id="PS50109">
    <property type="entry name" value="HIS_KIN"/>
    <property type="match status" value="1"/>
</dbReference>
<dbReference type="InterPro" id="IPR036890">
    <property type="entry name" value="HATPase_C_sf"/>
</dbReference>
<dbReference type="Pfam" id="PF02518">
    <property type="entry name" value="HATPase_c"/>
    <property type="match status" value="1"/>
</dbReference>
<dbReference type="FunFam" id="3.30.565.10:FF:000010">
    <property type="entry name" value="Sensor histidine kinase RcsC"/>
    <property type="match status" value="1"/>
</dbReference>
<dbReference type="Gene3D" id="3.40.50.2300">
    <property type="match status" value="1"/>
</dbReference>
<feature type="domain" description="PAC" evidence="19">
    <location>
        <begin position="919"/>
        <end position="971"/>
    </location>
</feature>
<keyword evidence="10" id="KW-0472">Membrane</keyword>
<dbReference type="InterPro" id="IPR000700">
    <property type="entry name" value="PAS-assoc_C"/>
</dbReference>
<evidence type="ECO:0000256" key="15">
    <source>
        <dbReference type="SAM" id="SignalP"/>
    </source>
</evidence>
<reference evidence="20" key="1">
    <citation type="submission" date="2021-01" db="EMBL/GenBank/DDBJ databases">
        <title>Modified the classification status of verrucomicrobia.</title>
        <authorList>
            <person name="Feng X."/>
        </authorList>
    </citation>
    <scope>NUCLEOTIDE SEQUENCE</scope>
    <source>
        <strain evidence="20">KCTC 13126</strain>
    </source>
</reference>
<dbReference type="EMBL" id="JAENIL010000023">
    <property type="protein sequence ID" value="MBK1877911.1"/>
    <property type="molecule type" value="Genomic_DNA"/>
</dbReference>
<dbReference type="GO" id="GO:0000155">
    <property type="term" value="F:phosphorelay sensor kinase activity"/>
    <property type="evidence" value="ECO:0007669"/>
    <property type="project" value="InterPro"/>
</dbReference>
<organism evidence="20 21">
    <name type="scientific">Pelagicoccus mobilis</name>
    <dbReference type="NCBI Taxonomy" id="415221"/>
    <lineage>
        <taxon>Bacteria</taxon>
        <taxon>Pseudomonadati</taxon>
        <taxon>Verrucomicrobiota</taxon>
        <taxon>Opitutia</taxon>
        <taxon>Puniceicoccales</taxon>
        <taxon>Pelagicoccaceae</taxon>
        <taxon>Pelagicoccus</taxon>
    </lineage>
</organism>
<dbReference type="InterPro" id="IPR003594">
    <property type="entry name" value="HATPase_dom"/>
</dbReference>
<feature type="domain" description="Response regulatory" evidence="17">
    <location>
        <begin position="1359"/>
        <end position="1474"/>
    </location>
</feature>
<comment type="caution">
    <text evidence="20">The sequence shown here is derived from an EMBL/GenBank/DDBJ whole genome shotgun (WGS) entry which is preliminary data.</text>
</comment>
<dbReference type="InterPro" id="IPR003661">
    <property type="entry name" value="HisK_dim/P_dom"/>
</dbReference>
<dbReference type="CDD" id="cd00130">
    <property type="entry name" value="PAS"/>
    <property type="match status" value="4"/>
</dbReference>
<dbReference type="PANTHER" id="PTHR43047">
    <property type="entry name" value="TWO-COMPONENT HISTIDINE PROTEIN KINASE"/>
    <property type="match status" value="1"/>
</dbReference>
<dbReference type="CDD" id="cd16922">
    <property type="entry name" value="HATPase_EvgS-ArcB-TorS-like"/>
    <property type="match status" value="1"/>
</dbReference>
<dbReference type="SUPFAM" id="SSF47384">
    <property type="entry name" value="Homodimeric domain of signal transducing histidine kinase"/>
    <property type="match status" value="1"/>
</dbReference>
<dbReference type="InterPro" id="IPR004358">
    <property type="entry name" value="Sig_transdc_His_kin-like_C"/>
</dbReference>
<proteinExistence type="predicted"/>
<dbReference type="InterPro" id="IPR000014">
    <property type="entry name" value="PAS"/>
</dbReference>
<evidence type="ECO:0000256" key="3">
    <source>
        <dbReference type="ARBA" id="ARBA00012438"/>
    </source>
</evidence>
<dbReference type="Pfam" id="PF08447">
    <property type="entry name" value="PAS_3"/>
    <property type="match status" value="4"/>
</dbReference>
<dbReference type="EC" id="2.7.13.3" evidence="3"/>
<gene>
    <name evidence="20" type="ORF">JIN87_13625</name>
</gene>
<dbReference type="SMART" id="SM00086">
    <property type="entry name" value="PAC"/>
    <property type="match status" value="4"/>
</dbReference>
<evidence type="ECO:0000259" key="19">
    <source>
        <dbReference type="PROSITE" id="PS50113"/>
    </source>
</evidence>
<dbReference type="FunFam" id="1.10.287.130:FF:000038">
    <property type="entry name" value="Sensory transduction histidine kinase"/>
    <property type="match status" value="1"/>
</dbReference>
<feature type="domain" description="PAS" evidence="18">
    <location>
        <begin position="844"/>
        <end position="916"/>
    </location>
</feature>
<dbReference type="InterPro" id="IPR001789">
    <property type="entry name" value="Sig_transdc_resp-reg_receiver"/>
</dbReference>
<feature type="signal peptide" evidence="15">
    <location>
        <begin position="1"/>
        <end position="23"/>
    </location>
</feature>
<evidence type="ECO:0000256" key="1">
    <source>
        <dbReference type="ARBA" id="ARBA00000085"/>
    </source>
</evidence>
<dbReference type="InterPro" id="IPR001610">
    <property type="entry name" value="PAC"/>
</dbReference>
<feature type="domain" description="PAC" evidence="19">
    <location>
        <begin position="659"/>
        <end position="711"/>
    </location>
</feature>
<keyword evidence="6" id="KW-0547">Nucleotide-binding</keyword>
<keyword evidence="7" id="KW-0418">Kinase</keyword>
<evidence type="ECO:0000256" key="5">
    <source>
        <dbReference type="ARBA" id="ARBA00022679"/>
    </source>
</evidence>
<dbReference type="Gene3D" id="3.30.565.10">
    <property type="entry name" value="Histidine kinase-like ATPase, C-terminal domain"/>
    <property type="match status" value="1"/>
</dbReference>
<protein>
    <recommendedName>
        <fullName evidence="3">histidine kinase</fullName>
        <ecNumber evidence="3">2.7.13.3</ecNumber>
    </recommendedName>
</protein>
<evidence type="ECO:0000256" key="12">
    <source>
        <dbReference type="PROSITE-ProRule" id="PRU00169"/>
    </source>
</evidence>
<keyword evidence="5" id="KW-0808">Transferase</keyword>
<evidence type="ECO:0000313" key="20">
    <source>
        <dbReference type="EMBL" id="MBK1877911.1"/>
    </source>
</evidence>
<keyword evidence="13" id="KW-0175">Coiled coil</keyword>
<dbReference type="SMART" id="SM00062">
    <property type="entry name" value="PBPb"/>
    <property type="match status" value="2"/>
</dbReference>
<comment type="catalytic activity">
    <reaction evidence="1">
        <text>ATP + protein L-histidine = ADP + protein N-phospho-L-histidine.</text>
        <dbReference type="EC" id="2.7.13.3"/>
    </reaction>
</comment>
<dbReference type="Pfam" id="PF00072">
    <property type="entry name" value="Response_reg"/>
    <property type="match status" value="1"/>
</dbReference>
<evidence type="ECO:0000256" key="6">
    <source>
        <dbReference type="ARBA" id="ARBA00022741"/>
    </source>
</evidence>
<dbReference type="SMART" id="SM00448">
    <property type="entry name" value="REC"/>
    <property type="match status" value="1"/>
</dbReference>
<dbReference type="InterPro" id="IPR036097">
    <property type="entry name" value="HisK_dim/P_sf"/>
</dbReference>
<sequence>MLMNALFRLFLLLTITTTPSAAASRDAFNLSEAELRYIESLPAIKVPFNDGIPPITFSRNETPSGYLNELLELALDSLGVSYERVEGLTYGESLQALENEEVDLLNNYSGFGASRDYVLQTSPVLTVPFVAVGSIEQDTVRNIEDLEGKKIALVEHFQQTKTIQSKYPEVDVLLVKSVEDGYRALRNKDADYYIDLAAHAGYTIKEGIYNDIKIAGEFSREQMGALELSFAIQQKHPLLHSAIQKALNKLSVREMGELKSRWSNYHSPVAPGNDPSNASSLSNSSSLDITAEEQAWLDRHQKVRVALGLGEPFSYMSEGTPQGLAYEYSKKLLTALGLELEVKQYTWSEARVLIEERREIDLIPMISRTKGREEHLNFSTDYLSFPIVVFKQKGAKIISELSDLNGQRVAIEKRYLFDGILRADYPGIELVTFPSTRSALEAVAIGEAEAYVGNLVSGIYMIEKYGLTNLQVAAPSGYEDPSWAFGVRKDWPELASLLSKALAKMTPKEHAELRADVFDAEYELGVRWPVIMKWGGGLVFLIGIGFYITFIWNRRLSREVQARIESEENLRKANDELAEREERYRTLVDNIPGVTFRCLPYHPWTMLFISSEVEALTGYPADDFLGESPKRQFGDLIHEDDVEQVSQVADAAIENKTDLVNEYRIVHSCGEIRYAYEKSQVILSENGEALFFDGTIFDNTDRVLAEKALKESEQQFRTLVGNIPGVTYRCLHQEPWPMIFISDGVEEFSGYPASDFMGEKPKVSFVDLIFADDLEQIQEAFERAVATRSAVSNEFRYYHASGELRYALDKLQVIFDDDDNILYLDGAMFDITDRKLTENQLKESQLRFELTVNGSGDGLWEYDSESETNWWSPVVYELLGYKENELSPDLESFAAVLHPDDVERVFAAFDAHLESDVPYDVEYRLRTKHGDYKWFRARAKSLRDESGKAYRTSGSLTDITKRKVAEYELQESQLRFELTVSGSGDGLWDVDHINDQLWWSPQFLNLLGYQNDEIKMAPEEWSNFLFDQDLERATTAYLNHLENDALYDIVYRMKHKDGSLVWLRARAKTLRDTEGKPIRTSGSVTNVTELIEAQKAAEEANNSKSNFLANMSHEIRTPMNAILGFTEILDKKINDKLQRKYLESIKSSGKTLLSLINDILDLSKVEAGKLDISYQSVDIAYVIEDMKSIFARKIDEKGLVFHADASEDLPKAVVLDETRVRQILINLIGNAIKFTDRGYVKVTLESEFHQDDMSKLDLIFSIEDTGMGIPEDQQSRIFGAFEQTKGQDINKFGGTGLGLAITSRLIELIHGEISLTSEVGKGTTFTVKIKDVSVASVADLDKANDSKIDPDKVSFSEATILVTDDIEVNRDLISGYLAEYRLKTIEAEDGQQAIDMALENRPDLILMDIKMPVMNGYDATERIKSEPETKDIPVVILTASSMDRSADKSAEISEGYLRKPVSRSELIEELMRFLPHAYAGETDVEETSAPEQNVEPSHVTEDYSEILSQLKQMAERTHELERMMSINDIEEFAQELKSIAEQHGFEQLLKTANALEEQAMMFEMDKISMTLKKLRELTPES</sequence>
<dbReference type="PANTHER" id="PTHR43047:SF72">
    <property type="entry name" value="OSMOSENSING HISTIDINE PROTEIN KINASE SLN1"/>
    <property type="match status" value="1"/>
</dbReference>
<keyword evidence="4 12" id="KW-0597">Phosphoprotein</keyword>
<dbReference type="InterPro" id="IPR013655">
    <property type="entry name" value="PAS_fold_3"/>
</dbReference>
<dbReference type="PROSITE" id="PS50110">
    <property type="entry name" value="RESPONSE_REGULATORY"/>
    <property type="match status" value="1"/>
</dbReference>
<evidence type="ECO:0000256" key="9">
    <source>
        <dbReference type="ARBA" id="ARBA00023012"/>
    </source>
</evidence>
<evidence type="ECO:0000259" key="17">
    <source>
        <dbReference type="PROSITE" id="PS50110"/>
    </source>
</evidence>
<dbReference type="Gene3D" id="1.10.287.130">
    <property type="match status" value="1"/>
</dbReference>
<dbReference type="SMART" id="SM00387">
    <property type="entry name" value="HATPase_c"/>
    <property type="match status" value="1"/>
</dbReference>
<dbReference type="GO" id="GO:0009927">
    <property type="term" value="F:histidine phosphotransfer kinase activity"/>
    <property type="evidence" value="ECO:0007669"/>
    <property type="project" value="TreeGrafter"/>
</dbReference>
<dbReference type="InterPro" id="IPR035965">
    <property type="entry name" value="PAS-like_dom_sf"/>
</dbReference>
<dbReference type="CDD" id="cd01007">
    <property type="entry name" value="PBP2_BvgS_HisK_like"/>
    <property type="match status" value="2"/>
</dbReference>
<feature type="domain" description="PAC" evidence="19">
    <location>
        <begin position="1047"/>
        <end position="1099"/>
    </location>
</feature>
<evidence type="ECO:0000256" key="7">
    <source>
        <dbReference type="ARBA" id="ARBA00022777"/>
    </source>
</evidence>
<dbReference type="SMART" id="SM00388">
    <property type="entry name" value="HisKA"/>
    <property type="match status" value="1"/>
</dbReference>
<evidence type="ECO:0000256" key="10">
    <source>
        <dbReference type="ARBA" id="ARBA00023136"/>
    </source>
</evidence>
<dbReference type="SUPFAM" id="SSF53850">
    <property type="entry name" value="Periplasmic binding protein-like II"/>
    <property type="match status" value="2"/>
</dbReference>
<keyword evidence="15" id="KW-0732">Signal</keyword>
<feature type="chain" id="PRO_5038125227" description="histidine kinase" evidence="15">
    <location>
        <begin position="24"/>
        <end position="1581"/>
    </location>
</feature>